<gene>
    <name evidence="2" type="ORF">CYMTET_27843</name>
</gene>
<dbReference type="InterPro" id="IPR011050">
    <property type="entry name" value="Pectin_lyase_fold/virulence"/>
</dbReference>
<accession>A0AAE0FQK1</accession>
<evidence type="ECO:0000313" key="2">
    <source>
        <dbReference type="EMBL" id="KAK3263346.1"/>
    </source>
</evidence>
<dbReference type="SUPFAM" id="SSF51126">
    <property type="entry name" value="Pectin lyase-like"/>
    <property type="match status" value="1"/>
</dbReference>
<keyword evidence="1" id="KW-0812">Transmembrane</keyword>
<dbReference type="Proteomes" id="UP001190700">
    <property type="component" value="Unassembled WGS sequence"/>
</dbReference>
<keyword evidence="3" id="KW-1185">Reference proteome</keyword>
<evidence type="ECO:0008006" key="4">
    <source>
        <dbReference type="Google" id="ProtNLM"/>
    </source>
</evidence>
<dbReference type="AlphaFoldDB" id="A0AAE0FQK1"/>
<organism evidence="2 3">
    <name type="scientific">Cymbomonas tetramitiformis</name>
    <dbReference type="NCBI Taxonomy" id="36881"/>
    <lineage>
        <taxon>Eukaryota</taxon>
        <taxon>Viridiplantae</taxon>
        <taxon>Chlorophyta</taxon>
        <taxon>Pyramimonadophyceae</taxon>
        <taxon>Pyramimonadales</taxon>
        <taxon>Pyramimonadaceae</taxon>
        <taxon>Cymbomonas</taxon>
    </lineage>
</organism>
<keyword evidence="1" id="KW-0472">Membrane</keyword>
<dbReference type="EMBL" id="LGRX02015524">
    <property type="protein sequence ID" value="KAK3263346.1"/>
    <property type="molecule type" value="Genomic_DNA"/>
</dbReference>
<evidence type="ECO:0000256" key="1">
    <source>
        <dbReference type="SAM" id="Phobius"/>
    </source>
</evidence>
<name>A0AAE0FQK1_9CHLO</name>
<comment type="caution">
    <text evidence="2">The sequence shown here is derived from an EMBL/GenBank/DDBJ whole genome shotgun (WGS) entry which is preliminary data.</text>
</comment>
<feature type="transmembrane region" description="Helical" evidence="1">
    <location>
        <begin position="460"/>
        <end position="482"/>
    </location>
</feature>
<protein>
    <recommendedName>
        <fullName evidence="4">Right handed beta helix domain-containing protein</fullName>
    </recommendedName>
</protein>
<sequence length="496" mass="52958">MSGKWSGEQGAGVLVQNCAEVTAENAVFAEHTESAMVLSSGALARVRSLIVPLKDIVAILAAQELLSSPVVISDSRFEVNVAVDGAAVHASGDFSFSGCSFESNVATRNGPLYLRLAGQVRVEACKMTNNSCSENGGAMYIAEQGGSGFDNSSCFANSTHGHRLATTAPAASSLITLSLLHYEGNHAGSGGAAAFWEMSDPFGNVSAMPQCNGCSYVGNSARYSSENPETEGWASPPVRLEVPLHPHEEAAGVQLQSPISAALVDMFGQVVLSENAATVRLLAEECPMRGLSQSFVTEGQAEFNVTFSNMPPGSICDVDVSAQLKAGELHNSTRVHLRACRPGRGSAMAHQTESGKEDEDQGDYVTFMDTLKNLGESAVAKRIARGMSTMLGYFQVIGQMSTIYSPDTMPDIMMEFSSAVSLIGFDLNAVFNFHCFLHYYGSSSTQKSTFWIKIKQAMALPWTILLGVGAFYVILCASLSMTKIDHKYQKVRLKPS</sequence>
<evidence type="ECO:0000313" key="3">
    <source>
        <dbReference type="Proteomes" id="UP001190700"/>
    </source>
</evidence>
<keyword evidence="1" id="KW-1133">Transmembrane helix</keyword>
<reference evidence="2 3" key="1">
    <citation type="journal article" date="2015" name="Genome Biol. Evol.">
        <title>Comparative Genomics of a Bacterivorous Green Alga Reveals Evolutionary Causalities and Consequences of Phago-Mixotrophic Mode of Nutrition.</title>
        <authorList>
            <person name="Burns J.A."/>
            <person name="Paasch A."/>
            <person name="Narechania A."/>
            <person name="Kim E."/>
        </authorList>
    </citation>
    <scope>NUCLEOTIDE SEQUENCE [LARGE SCALE GENOMIC DNA]</scope>
    <source>
        <strain evidence="2 3">PLY_AMNH</strain>
    </source>
</reference>
<proteinExistence type="predicted"/>